<dbReference type="CDD" id="cd05327">
    <property type="entry name" value="retinol-DH_like_SDR_c_like"/>
    <property type="match status" value="1"/>
</dbReference>
<feature type="region of interest" description="Disordered" evidence="3">
    <location>
        <begin position="1"/>
        <end position="20"/>
    </location>
</feature>
<dbReference type="AlphaFoldDB" id="A0A507E0Z7"/>
<dbReference type="STRING" id="109895.A0A507E0Z7"/>
<evidence type="ECO:0000313" key="4">
    <source>
        <dbReference type="EMBL" id="TPX56878.1"/>
    </source>
</evidence>
<evidence type="ECO:0000313" key="5">
    <source>
        <dbReference type="Proteomes" id="UP000318582"/>
    </source>
</evidence>
<protein>
    <submittedName>
        <fullName evidence="4">Uncharacterized protein</fullName>
    </submittedName>
</protein>
<dbReference type="Pfam" id="PF00106">
    <property type="entry name" value="adh_short"/>
    <property type="match status" value="1"/>
</dbReference>
<dbReference type="PANTHER" id="PTHR24320">
    <property type="entry name" value="RETINOL DEHYDROGENASE"/>
    <property type="match status" value="1"/>
</dbReference>
<name>A0A507E0Z7_9FUNG</name>
<evidence type="ECO:0000256" key="3">
    <source>
        <dbReference type="SAM" id="MobiDB-lite"/>
    </source>
</evidence>
<comment type="similarity">
    <text evidence="1">Belongs to the short-chain dehydrogenases/reductases (SDR) family.</text>
</comment>
<gene>
    <name evidence="4" type="ORF">PhCBS80983_g04224</name>
</gene>
<dbReference type="PRINTS" id="PR00081">
    <property type="entry name" value="GDHRDH"/>
</dbReference>
<comment type="caution">
    <text evidence="4">The sequence shown here is derived from an EMBL/GenBank/DDBJ whole genome shotgun (WGS) entry which is preliminary data.</text>
</comment>
<reference evidence="4 5" key="1">
    <citation type="journal article" date="2019" name="Sci. Rep.">
        <title>Comparative genomics of chytrid fungi reveal insights into the obligate biotrophic and pathogenic lifestyle of Synchytrium endobioticum.</title>
        <authorList>
            <person name="van de Vossenberg B.T.L.H."/>
            <person name="Warris S."/>
            <person name="Nguyen H.D.T."/>
            <person name="van Gent-Pelzer M.P.E."/>
            <person name="Joly D.L."/>
            <person name="van de Geest H.C."/>
            <person name="Bonants P.J.M."/>
            <person name="Smith D.S."/>
            <person name="Levesque C.A."/>
            <person name="van der Lee T.A.J."/>
        </authorList>
    </citation>
    <scope>NUCLEOTIDE SEQUENCE [LARGE SCALE GENOMIC DNA]</scope>
    <source>
        <strain evidence="4 5">CBS 809.83</strain>
    </source>
</reference>
<keyword evidence="2" id="KW-0560">Oxidoreductase</keyword>
<sequence length="340" mass="36888">MLADKYVDAHKTPNGPGDARPTALQIIEDEGLTGKLSDKVIFITGASSGIGVETARALHKTGAHLYFGVRNTEQGRKVADEILADGGPGKIDVLEIDLSSLESVRKCAGEFKKKSKQLNVLINNAGIMACPEGKTKDGFELQFGTNHLGHFLLFQLLKDVLLASSTPAFNSRVVSLSSSAHRISSVDFNNINFENGGYDMWKSYGQSKTANIHFSNEVDRRYGSQGLHSTSVHPGGIMTELQRHLPPGVVDSWKTPELHAIFKSPEQGAATTVWAAVSKDLEGKGSMHLDNVSITPQQTPEQAKAGAFGRHSGHADYAFDQDAELKLWNLSNKFVGFEEN</sequence>
<dbReference type="Gene3D" id="3.40.50.720">
    <property type="entry name" value="NAD(P)-binding Rossmann-like Domain"/>
    <property type="match status" value="1"/>
</dbReference>
<organism evidence="4 5">
    <name type="scientific">Powellomyces hirtus</name>
    <dbReference type="NCBI Taxonomy" id="109895"/>
    <lineage>
        <taxon>Eukaryota</taxon>
        <taxon>Fungi</taxon>
        <taxon>Fungi incertae sedis</taxon>
        <taxon>Chytridiomycota</taxon>
        <taxon>Chytridiomycota incertae sedis</taxon>
        <taxon>Chytridiomycetes</taxon>
        <taxon>Spizellomycetales</taxon>
        <taxon>Powellomycetaceae</taxon>
        <taxon>Powellomyces</taxon>
    </lineage>
</organism>
<dbReference type="Proteomes" id="UP000318582">
    <property type="component" value="Unassembled WGS sequence"/>
</dbReference>
<dbReference type="EMBL" id="QEAQ01000063">
    <property type="protein sequence ID" value="TPX56878.1"/>
    <property type="molecule type" value="Genomic_DNA"/>
</dbReference>
<dbReference type="SUPFAM" id="SSF51735">
    <property type="entry name" value="NAD(P)-binding Rossmann-fold domains"/>
    <property type="match status" value="1"/>
</dbReference>
<proteinExistence type="inferred from homology"/>
<evidence type="ECO:0000256" key="1">
    <source>
        <dbReference type="ARBA" id="ARBA00006484"/>
    </source>
</evidence>
<dbReference type="InterPro" id="IPR002347">
    <property type="entry name" value="SDR_fam"/>
</dbReference>
<evidence type="ECO:0000256" key="2">
    <source>
        <dbReference type="ARBA" id="ARBA00023002"/>
    </source>
</evidence>
<keyword evidence="5" id="KW-1185">Reference proteome</keyword>
<feature type="compositionally biased region" description="Basic and acidic residues" evidence="3">
    <location>
        <begin position="1"/>
        <end position="11"/>
    </location>
</feature>
<dbReference type="PANTHER" id="PTHR24320:SF272">
    <property type="entry name" value="NAD(P)-BINDING ROSSMANN-FOLD SUPERFAMILY PROTEIN"/>
    <property type="match status" value="1"/>
</dbReference>
<accession>A0A507E0Z7</accession>
<dbReference type="InterPro" id="IPR036291">
    <property type="entry name" value="NAD(P)-bd_dom_sf"/>
</dbReference>
<dbReference type="GO" id="GO:0016491">
    <property type="term" value="F:oxidoreductase activity"/>
    <property type="evidence" value="ECO:0007669"/>
    <property type="project" value="UniProtKB-KW"/>
</dbReference>